<evidence type="ECO:0000256" key="3">
    <source>
        <dbReference type="ARBA" id="ARBA00022576"/>
    </source>
</evidence>
<evidence type="ECO:0000313" key="7">
    <source>
        <dbReference type="EMBL" id="KAK8097259.1"/>
    </source>
</evidence>
<reference evidence="7 8" key="1">
    <citation type="submission" date="2023-01" db="EMBL/GenBank/DDBJ databases">
        <title>Analysis of 21 Apiospora genomes using comparative genomics revels a genus with tremendous synthesis potential of carbohydrate active enzymes and secondary metabolites.</title>
        <authorList>
            <person name="Sorensen T."/>
        </authorList>
    </citation>
    <scope>NUCLEOTIDE SEQUENCE [LARGE SCALE GENOMIC DNA]</scope>
    <source>
        <strain evidence="7 8">CBS 117206</strain>
    </source>
</reference>
<evidence type="ECO:0000256" key="5">
    <source>
        <dbReference type="ARBA" id="ARBA00022898"/>
    </source>
</evidence>
<dbReference type="AlphaFoldDB" id="A0AAW0QK50"/>
<dbReference type="EMBL" id="JAQQWP010000010">
    <property type="protein sequence ID" value="KAK8097259.1"/>
    <property type="molecule type" value="Genomic_DNA"/>
</dbReference>
<evidence type="ECO:0000256" key="2">
    <source>
        <dbReference type="ARBA" id="ARBA00009320"/>
    </source>
</evidence>
<dbReference type="InterPro" id="IPR001544">
    <property type="entry name" value="Aminotrans_IV"/>
</dbReference>
<dbReference type="InterPro" id="IPR005786">
    <property type="entry name" value="B_amino_transII"/>
</dbReference>
<dbReference type="SUPFAM" id="SSF56752">
    <property type="entry name" value="D-aminoacid aminotransferase-like PLP-dependent enzymes"/>
    <property type="match status" value="1"/>
</dbReference>
<dbReference type="PANTHER" id="PTHR42825:SF2">
    <property type="entry name" value="BRANCHED-CHAIN-AMINO-ACID AMINOTRANSFERASE 3, CHLOROPLASTIC-RELATED"/>
    <property type="match status" value="1"/>
</dbReference>
<keyword evidence="5" id="KW-0663">Pyridoxal phosphate</keyword>
<dbReference type="Pfam" id="PF01063">
    <property type="entry name" value="Aminotran_4"/>
    <property type="match status" value="1"/>
</dbReference>
<dbReference type="InterPro" id="IPR043131">
    <property type="entry name" value="BCAT-like_N"/>
</dbReference>
<evidence type="ECO:0000256" key="6">
    <source>
        <dbReference type="PIRSR" id="PIRSR006468-1"/>
    </source>
</evidence>
<dbReference type="Gene3D" id="3.20.10.10">
    <property type="entry name" value="D-amino Acid Aminotransferase, subunit A, domain 2"/>
    <property type="match status" value="1"/>
</dbReference>
<comment type="caution">
    <text evidence="7">The sequence shown here is derived from an EMBL/GenBank/DDBJ whole genome shotgun (WGS) entry which is preliminary data.</text>
</comment>
<dbReference type="GO" id="GO:0004084">
    <property type="term" value="F:branched-chain-amino-acid transaminase activity"/>
    <property type="evidence" value="ECO:0007669"/>
    <property type="project" value="InterPro"/>
</dbReference>
<dbReference type="Proteomes" id="UP001392437">
    <property type="component" value="Unassembled WGS sequence"/>
</dbReference>
<feature type="modified residue" description="N6-(pyridoxal phosphate)lysine" evidence="6">
    <location>
        <position position="200"/>
    </location>
</feature>
<evidence type="ECO:0000313" key="8">
    <source>
        <dbReference type="Proteomes" id="UP001392437"/>
    </source>
</evidence>
<dbReference type="PIRSF" id="PIRSF006468">
    <property type="entry name" value="BCAT1"/>
    <property type="match status" value="1"/>
</dbReference>
<proteinExistence type="inferred from homology"/>
<name>A0AAW0QK50_9PEZI</name>
<comment type="similarity">
    <text evidence="2">Belongs to the class-IV pyridoxal-phosphate-dependent aminotransferase family.</text>
</comment>
<accession>A0AAW0QK50</accession>
<gene>
    <name evidence="7" type="ORF">PG999_013203</name>
</gene>
<dbReference type="InterPro" id="IPR036038">
    <property type="entry name" value="Aminotransferase-like"/>
</dbReference>
<sequence length="378" mass="41071">MGSMPERQGHLAVRSPRQDVDWQSVGFTPYEVNGHIECSFTTETGKWSEPRFVASPYMSVHGLAPGLNYGQQAFEGLRVFRDPEERVKLFRVESHAARFARSTEAVGIPPIPAAAFARAVRLAVLSNSDLVPPFASGCSMYVRPVAFASSASMNLQPADAYVFAVFVTPVAVLYGDPRGLRALVVESFDRTAPLGTGAFKVGGNYGPTVPVMRDARARGYGLVLHLDSATRSYVHEFSASGFVAVKEGSPPTMIIPKDAHILPSITVDSVSKIAEGLGWTVERREIPFRELSEFSEVYTVGTASSLVPVAAVVRESTGERFEYKVDVSSPDAANAILKDRLEGIKRGLRKDSWGWVQSLEECEECKKGIPLEGFGAAH</sequence>
<dbReference type="GO" id="GO:0009081">
    <property type="term" value="P:branched-chain amino acid metabolic process"/>
    <property type="evidence" value="ECO:0007669"/>
    <property type="project" value="InterPro"/>
</dbReference>
<evidence type="ECO:0000256" key="4">
    <source>
        <dbReference type="ARBA" id="ARBA00022679"/>
    </source>
</evidence>
<keyword evidence="3" id="KW-0032">Aminotransferase</keyword>
<dbReference type="InterPro" id="IPR043132">
    <property type="entry name" value="BCAT-like_C"/>
</dbReference>
<organism evidence="7 8">
    <name type="scientific">Apiospora kogelbergensis</name>
    <dbReference type="NCBI Taxonomy" id="1337665"/>
    <lineage>
        <taxon>Eukaryota</taxon>
        <taxon>Fungi</taxon>
        <taxon>Dikarya</taxon>
        <taxon>Ascomycota</taxon>
        <taxon>Pezizomycotina</taxon>
        <taxon>Sordariomycetes</taxon>
        <taxon>Xylariomycetidae</taxon>
        <taxon>Amphisphaeriales</taxon>
        <taxon>Apiosporaceae</taxon>
        <taxon>Apiospora</taxon>
    </lineage>
</organism>
<comment type="cofactor">
    <cofactor evidence="1">
        <name>pyridoxal 5'-phosphate</name>
        <dbReference type="ChEBI" id="CHEBI:597326"/>
    </cofactor>
</comment>
<dbReference type="Gene3D" id="3.30.470.10">
    <property type="match status" value="1"/>
</dbReference>
<evidence type="ECO:0008006" key="9">
    <source>
        <dbReference type="Google" id="ProtNLM"/>
    </source>
</evidence>
<dbReference type="PANTHER" id="PTHR42825">
    <property type="entry name" value="AMINO ACID AMINOTRANSFERASE"/>
    <property type="match status" value="1"/>
</dbReference>
<evidence type="ECO:0000256" key="1">
    <source>
        <dbReference type="ARBA" id="ARBA00001933"/>
    </source>
</evidence>
<protein>
    <recommendedName>
        <fullName evidence="9">Branched-chain-amino-acid transaminase</fullName>
    </recommendedName>
</protein>
<keyword evidence="4" id="KW-0808">Transferase</keyword>
<keyword evidence="8" id="KW-1185">Reference proteome</keyword>